<dbReference type="EMBL" id="HBIW01001647">
    <property type="protein sequence ID" value="CAE0685981.1"/>
    <property type="molecule type" value="Transcribed_RNA"/>
</dbReference>
<dbReference type="PROSITE" id="PS00018">
    <property type="entry name" value="EF_HAND_1"/>
    <property type="match status" value="2"/>
</dbReference>
<gene>
    <name evidence="3" type="ORF">PCAL00307_LOCUS1415</name>
</gene>
<dbReference type="InterPro" id="IPR006179">
    <property type="entry name" value="5_nucleotidase/apyrase"/>
</dbReference>
<proteinExistence type="predicted"/>
<accession>A0A7S4E2V5</accession>
<dbReference type="GO" id="GO:0005509">
    <property type="term" value="F:calcium ion binding"/>
    <property type="evidence" value="ECO:0007669"/>
    <property type="project" value="InterPro"/>
</dbReference>
<evidence type="ECO:0000313" key="3">
    <source>
        <dbReference type="EMBL" id="CAE0685981.1"/>
    </source>
</evidence>
<protein>
    <recommendedName>
        <fullName evidence="2">EF-hand domain-containing protein</fullName>
    </recommendedName>
</protein>
<dbReference type="AlphaFoldDB" id="A0A7S4E2V5"/>
<evidence type="ECO:0000259" key="2">
    <source>
        <dbReference type="PROSITE" id="PS50222"/>
    </source>
</evidence>
<dbReference type="InterPro" id="IPR011992">
    <property type="entry name" value="EF-hand-dom_pair"/>
</dbReference>
<dbReference type="Pfam" id="PF13202">
    <property type="entry name" value="EF-hand_5"/>
    <property type="match status" value="1"/>
</dbReference>
<dbReference type="InterPro" id="IPR018247">
    <property type="entry name" value="EF_Hand_1_Ca_BS"/>
</dbReference>
<dbReference type="InterPro" id="IPR002048">
    <property type="entry name" value="EF_hand_dom"/>
</dbReference>
<dbReference type="Gene3D" id="3.60.21.10">
    <property type="match status" value="1"/>
</dbReference>
<dbReference type="PROSITE" id="PS50222">
    <property type="entry name" value="EF_HAND_2"/>
    <property type="match status" value="1"/>
</dbReference>
<dbReference type="SUPFAM" id="SSF56300">
    <property type="entry name" value="Metallo-dependent phosphatases"/>
    <property type="match status" value="1"/>
</dbReference>
<dbReference type="PANTHER" id="PTHR11575:SF48">
    <property type="entry name" value="5'-NUCLEOTIDASE"/>
    <property type="match status" value="1"/>
</dbReference>
<feature type="domain" description="EF-hand" evidence="2">
    <location>
        <begin position="556"/>
        <end position="582"/>
    </location>
</feature>
<sequence>MRRFALSSRTLAARPRVASARNGAAAPSLVRCASSTTPAAALRIIHVTDVYTLDNFPHLKTLIVEKREEFEQQHGPDAVTISVLTGDFLMPYLLSAIDKGRGMMKMLNRTPVDYLIWGNHEDNLSPADVFAREREYQGTWLNTNMPTHETVEGSACQATHAWLTVGSKRIAMLGVTSHTSPKPGAFNGAQILDPWATLAEWAPRLHEEGADLVLPLCHLYEDQDEKTARDFDFPLILSGHDHHIVDKVVEGTRIIKPGMDAHHAQIVDLVWDPKLNIDAHVAQVASYKADGDLALAAAKAYAVLDKMRHTQLAVVPEKYRPLSSVDSRGQLVTMGAFLLSEIRDALNAYRDTVDCCIIKGASCPRAAKAYDDDAYVSLETLRAEIQAKDDVNVYKLSGHALCRDLVPATTPSSRRRVDDVGFDAMIQREGAVNLHFRTGHALKHGVRERWGHANPGYMQIDDGITVDGEGYVTHVRGEPIDEERIYRVASFKSLERERDGEIIGKELAAHPERMPGEDDGVQCHALLVGHWARRLWERIYALADADGDGRLSAEEFATLDLDGSGRINRKELKHAIARAGYETFSGEYTLVEAVLEAAGDLDGDGKLSRWEINAHAKQEVARHRARDVA</sequence>
<keyword evidence="1" id="KW-0106">Calcium</keyword>
<dbReference type="GO" id="GO:0016787">
    <property type="term" value="F:hydrolase activity"/>
    <property type="evidence" value="ECO:0007669"/>
    <property type="project" value="InterPro"/>
</dbReference>
<dbReference type="Gene3D" id="1.10.238.10">
    <property type="entry name" value="EF-hand"/>
    <property type="match status" value="2"/>
</dbReference>
<evidence type="ECO:0000256" key="1">
    <source>
        <dbReference type="ARBA" id="ARBA00022837"/>
    </source>
</evidence>
<reference evidence="3" key="1">
    <citation type="submission" date="2021-01" db="EMBL/GenBank/DDBJ databases">
        <authorList>
            <person name="Corre E."/>
            <person name="Pelletier E."/>
            <person name="Niang G."/>
            <person name="Scheremetjew M."/>
            <person name="Finn R."/>
            <person name="Kale V."/>
            <person name="Holt S."/>
            <person name="Cochrane G."/>
            <person name="Meng A."/>
            <person name="Brown T."/>
            <person name="Cohen L."/>
        </authorList>
    </citation>
    <scope>NUCLEOTIDE SEQUENCE</scope>
    <source>
        <strain evidence="3">CCMP1756</strain>
    </source>
</reference>
<dbReference type="Pfam" id="PF00149">
    <property type="entry name" value="Metallophos"/>
    <property type="match status" value="1"/>
</dbReference>
<dbReference type="SUPFAM" id="SSF47473">
    <property type="entry name" value="EF-hand"/>
    <property type="match status" value="1"/>
</dbReference>
<organism evidence="3">
    <name type="scientific">Pelagomonas calceolata</name>
    <dbReference type="NCBI Taxonomy" id="35677"/>
    <lineage>
        <taxon>Eukaryota</taxon>
        <taxon>Sar</taxon>
        <taxon>Stramenopiles</taxon>
        <taxon>Ochrophyta</taxon>
        <taxon>Pelagophyceae</taxon>
        <taxon>Pelagomonadales</taxon>
        <taxon>Pelagomonadaceae</taxon>
        <taxon>Pelagomonas</taxon>
    </lineage>
</organism>
<dbReference type="InterPro" id="IPR004843">
    <property type="entry name" value="Calcineurin-like_PHP"/>
</dbReference>
<dbReference type="PANTHER" id="PTHR11575">
    <property type="entry name" value="5'-NUCLEOTIDASE-RELATED"/>
    <property type="match status" value="1"/>
</dbReference>
<dbReference type="GO" id="GO:0009166">
    <property type="term" value="P:nucleotide catabolic process"/>
    <property type="evidence" value="ECO:0007669"/>
    <property type="project" value="InterPro"/>
</dbReference>
<name>A0A7S4E2V5_9STRA</name>
<dbReference type="CDD" id="cd00051">
    <property type="entry name" value="EFh"/>
    <property type="match status" value="1"/>
</dbReference>
<dbReference type="InterPro" id="IPR029052">
    <property type="entry name" value="Metallo-depent_PP-like"/>
</dbReference>